<gene>
    <name evidence="1" type="ORF">TM448A06483_0006</name>
    <name evidence="2" type="ORF">TM448B02288_0003</name>
</gene>
<protein>
    <submittedName>
        <fullName evidence="1">Uncharacterized protein</fullName>
    </submittedName>
</protein>
<dbReference type="AlphaFoldDB" id="A0A6H2A5D5"/>
<evidence type="ECO:0000313" key="2">
    <source>
        <dbReference type="EMBL" id="QJI01081.1"/>
    </source>
</evidence>
<proteinExistence type="predicted"/>
<organism evidence="1">
    <name type="scientific">viral metagenome</name>
    <dbReference type="NCBI Taxonomy" id="1070528"/>
    <lineage>
        <taxon>unclassified sequences</taxon>
        <taxon>metagenomes</taxon>
        <taxon>organismal metagenomes</taxon>
    </lineage>
</organism>
<evidence type="ECO:0000313" key="1">
    <source>
        <dbReference type="EMBL" id="QJA55024.1"/>
    </source>
</evidence>
<dbReference type="EMBL" id="MT144560">
    <property type="protein sequence ID" value="QJA55024.1"/>
    <property type="molecule type" value="Genomic_DNA"/>
</dbReference>
<sequence length="47" mass="4928">MEKELLQALKDLVVLIKAGVSVETIIETKGGCLDAAISAIAKTEGKE</sequence>
<dbReference type="EMBL" id="MT144897">
    <property type="protein sequence ID" value="QJI01081.1"/>
    <property type="molecule type" value="Genomic_DNA"/>
</dbReference>
<accession>A0A6H2A5D5</accession>
<name>A0A6H2A5D5_9ZZZZ</name>
<reference evidence="1" key="1">
    <citation type="submission" date="2020-03" db="EMBL/GenBank/DDBJ databases">
        <title>The deep terrestrial virosphere.</title>
        <authorList>
            <person name="Holmfeldt K."/>
            <person name="Nilsson E."/>
            <person name="Simone D."/>
            <person name="Lopez-Fernandez M."/>
            <person name="Wu X."/>
            <person name="de Brujin I."/>
            <person name="Lundin D."/>
            <person name="Andersson A."/>
            <person name="Bertilsson S."/>
            <person name="Dopson M."/>
        </authorList>
    </citation>
    <scope>NUCLEOTIDE SEQUENCE</scope>
    <source>
        <strain evidence="1">TM448A06483</strain>
        <strain evidence="2">TM448B02288</strain>
    </source>
</reference>